<organism evidence="2 3">
    <name type="scientific">Aphanomyces euteiches</name>
    <dbReference type="NCBI Taxonomy" id="100861"/>
    <lineage>
        <taxon>Eukaryota</taxon>
        <taxon>Sar</taxon>
        <taxon>Stramenopiles</taxon>
        <taxon>Oomycota</taxon>
        <taxon>Saprolegniomycetes</taxon>
        <taxon>Saprolegniales</taxon>
        <taxon>Verrucalvaceae</taxon>
        <taxon>Aphanomyces</taxon>
    </lineage>
</organism>
<evidence type="ECO:0000256" key="1">
    <source>
        <dbReference type="SAM" id="MobiDB-lite"/>
    </source>
</evidence>
<evidence type="ECO:0000313" key="2">
    <source>
        <dbReference type="EMBL" id="KAF0745596.1"/>
    </source>
</evidence>
<dbReference type="Proteomes" id="UP000481153">
    <property type="component" value="Unassembled WGS sequence"/>
</dbReference>
<reference evidence="2 3" key="1">
    <citation type="submission" date="2019-07" db="EMBL/GenBank/DDBJ databases">
        <title>Genomics analysis of Aphanomyces spp. identifies a new class of oomycete effector associated with host adaptation.</title>
        <authorList>
            <person name="Gaulin E."/>
        </authorList>
    </citation>
    <scope>NUCLEOTIDE SEQUENCE [LARGE SCALE GENOMIC DNA]</scope>
    <source>
        <strain evidence="2 3">ATCC 201684</strain>
    </source>
</reference>
<feature type="region of interest" description="Disordered" evidence="1">
    <location>
        <begin position="1"/>
        <end position="34"/>
    </location>
</feature>
<name>A0A6G0XYJ4_9STRA</name>
<dbReference type="EMBL" id="VJMJ01000001">
    <property type="protein sequence ID" value="KAF0745596.1"/>
    <property type="molecule type" value="Genomic_DNA"/>
</dbReference>
<gene>
    <name evidence="2" type="ORF">Ae201684_000051</name>
</gene>
<comment type="caution">
    <text evidence="2">The sequence shown here is derived from an EMBL/GenBank/DDBJ whole genome shotgun (WGS) entry which is preliminary data.</text>
</comment>
<proteinExistence type="predicted"/>
<feature type="compositionally biased region" description="Acidic residues" evidence="1">
    <location>
        <begin position="24"/>
        <end position="34"/>
    </location>
</feature>
<keyword evidence="3" id="KW-1185">Reference proteome</keyword>
<dbReference type="VEuPathDB" id="FungiDB:AeMF1_000742"/>
<accession>A0A6G0XYJ4</accession>
<protein>
    <submittedName>
        <fullName evidence="2">Uncharacterized protein</fullName>
    </submittedName>
</protein>
<feature type="compositionally biased region" description="Basic and acidic residues" evidence="1">
    <location>
        <begin position="9"/>
        <end position="23"/>
    </location>
</feature>
<sequence length="136" mass="15948">MRFTTKRLSRQERLTKTKHYTDHEPEDTCSESEDEALTNLERSILVKLDNIKRVLLLRAARENRSLLQSLDNVFFTNYTRPPVDIPSHLQGQDTFHTIVGGKCVPITLDMMYNARRRHNCVYAPLTAIREIDDFRE</sequence>
<dbReference type="AlphaFoldDB" id="A0A6G0XYJ4"/>
<evidence type="ECO:0000313" key="3">
    <source>
        <dbReference type="Proteomes" id="UP000481153"/>
    </source>
</evidence>